<comment type="caution">
    <text evidence="1">The sequence shown here is derived from an EMBL/GenBank/DDBJ whole genome shotgun (WGS) entry which is preliminary data.</text>
</comment>
<dbReference type="OrthoDB" id="6776856at2759"/>
<accession>A0A371HLA0</accession>
<dbReference type="AlphaFoldDB" id="A0A371HLA0"/>
<proteinExistence type="predicted"/>
<sequence>MEKDEIIKAKVKEMIKKEDVAISTKKETTTSDHIIKENVETILFRLKAANYGFKHKANIAESRKEYVSGFPVVNILNGVCETWEIGKKNRTSFPTEKSWRAKKILETVHSYLRTIELPVHGGNKCPTKSVYDKTLEKDWSGRRPSIRHLRVFGCIVYARVLNQLSKKLDDKDCEPVTFKEASSDENWRKAMDDEIWRKAIDDEIHAIEKRNIHGGVSCLSFVKG</sequence>
<evidence type="ECO:0000313" key="2">
    <source>
        <dbReference type="Proteomes" id="UP000257109"/>
    </source>
</evidence>
<protein>
    <submittedName>
        <fullName evidence="1">Uncharacterized protein</fullName>
    </submittedName>
</protein>
<dbReference type="EMBL" id="QJKJ01002271">
    <property type="protein sequence ID" value="RDY03576.1"/>
    <property type="molecule type" value="Genomic_DNA"/>
</dbReference>
<gene>
    <name evidence="1" type="ORF">CR513_12825</name>
</gene>
<dbReference type="Proteomes" id="UP000257109">
    <property type="component" value="Unassembled WGS sequence"/>
</dbReference>
<keyword evidence="2" id="KW-1185">Reference proteome</keyword>
<feature type="non-terminal residue" evidence="1">
    <location>
        <position position="1"/>
    </location>
</feature>
<organism evidence="1 2">
    <name type="scientific">Mucuna pruriens</name>
    <name type="common">Velvet bean</name>
    <name type="synonym">Dolichos pruriens</name>
    <dbReference type="NCBI Taxonomy" id="157652"/>
    <lineage>
        <taxon>Eukaryota</taxon>
        <taxon>Viridiplantae</taxon>
        <taxon>Streptophyta</taxon>
        <taxon>Embryophyta</taxon>
        <taxon>Tracheophyta</taxon>
        <taxon>Spermatophyta</taxon>
        <taxon>Magnoliopsida</taxon>
        <taxon>eudicotyledons</taxon>
        <taxon>Gunneridae</taxon>
        <taxon>Pentapetalae</taxon>
        <taxon>rosids</taxon>
        <taxon>fabids</taxon>
        <taxon>Fabales</taxon>
        <taxon>Fabaceae</taxon>
        <taxon>Papilionoideae</taxon>
        <taxon>50 kb inversion clade</taxon>
        <taxon>NPAAA clade</taxon>
        <taxon>indigoferoid/millettioid clade</taxon>
        <taxon>Phaseoleae</taxon>
        <taxon>Mucuna</taxon>
    </lineage>
</organism>
<name>A0A371HLA0_MUCPR</name>
<reference evidence="1" key="1">
    <citation type="submission" date="2018-05" db="EMBL/GenBank/DDBJ databases">
        <title>Draft genome of Mucuna pruriens seed.</title>
        <authorList>
            <person name="Nnadi N.E."/>
            <person name="Vos R."/>
            <person name="Hasami M.H."/>
            <person name="Devisetty U.K."/>
            <person name="Aguiy J.C."/>
        </authorList>
    </citation>
    <scope>NUCLEOTIDE SEQUENCE [LARGE SCALE GENOMIC DNA]</scope>
    <source>
        <strain evidence="1">JCA_2017</strain>
    </source>
</reference>
<evidence type="ECO:0000313" key="1">
    <source>
        <dbReference type="EMBL" id="RDY03576.1"/>
    </source>
</evidence>